<gene>
    <name evidence="1" type="ORF">GCM10022236_42220</name>
</gene>
<dbReference type="Proteomes" id="UP001501490">
    <property type="component" value="Unassembled WGS sequence"/>
</dbReference>
<keyword evidence="2" id="KW-1185">Reference proteome</keyword>
<proteinExistence type="predicted"/>
<evidence type="ECO:0000313" key="2">
    <source>
        <dbReference type="Proteomes" id="UP001501490"/>
    </source>
</evidence>
<reference evidence="2" key="1">
    <citation type="journal article" date="2019" name="Int. J. Syst. Evol. Microbiol.">
        <title>The Global Catalogue of Microorganisms (GCM) 10K type strain sequencing project: providing services to taxonomists for standard genome sequencing and annotation.</title>
        <authorList>
            <consortium name="The Broad Institute Genomics Platform"/>
            <consortium name="The Broad Institute Genome Sequencing Center for Infectious Disease"/>
            <person name="Wu L."/>
            <person name="Ma J."/>
        </authorList>
    </citation>
    <scope>NUCLEOTIDE SEQUENCE [LARGE SCALE GENOMIC DNA]</scope>
    <source>
        <strain evidence="2">JCM 16929</strain>
    </source>
</reference>
<organism evidence="1 2">
    <name type="scientific">Microlunatus ginsengisoli</name>
    <dbReference type="NCBI Taxonomy" id="363863"/>
    <lineage>
        <taxon>Bacteria</taxon>
        <taxon>Bacillati</taxon>
        <taxon>Actinomycetota</taxon>
        <taxon>Actinomycetes</taxon>
        <taxon>Propionibacteriales</taxon>
        <taxon>Propionibacteriaceae</taxon>
        <taxon>Microlunatus</taxon>
    </lineage>
</organism>
<comment type="caution">
    <text evidence="1">The sequence shown here is derived from an EMBL/GenBank/DDBJ whole genome shotgun (WGS) entry which is preliminary data.</text>
</comment>
<protein>
    <submittedName>
        <fullName evidence="1">Uncharacterized protein</fullName>
    </submittedName>
</protein>
<accession>A0ABP7AKY7</accession>
<sequence length="307" mass="33613">MSSVTAAEQPEPPLLPFGVDDFSPTLAFPRVLQTLRRAHRAGRLDEALDLFLLAWRPALSRQAFLLVHARNLDPNTWADDALAVVMLQVYDRLPRLVASTVPVQNLLAFLRQGMTRAFDAYLDSPGGLDGRGEMSNVHRRRMRLTTLRQLYRTRYGVEPGADQAFLDWANAELGKTHKNPGRSGMVFTAADLAPVESVLSTDADGGESLAVAQDEPDTGVLSALDRKRLAAAVIHCAEGIDPTLHRCAEVMFASQLTDQPEAMPGLKDVTQVLHVRSARADQLCTQVKGLARDILAERFGIDGVDDP</sequence>
<evidence type="ECO:0000313" key="1">
    <source>
        <dbReference type="EMBL" id="GAA3635173.1"/>
    </source>
</evidence>
<name>A0ABP7AKY7_9ACTN</name>
<dbReference type="EMBL" id="BAABAB010000036">
    <property type="protein sequence ID" value="GAA3635173.1"/>
    <property type="molecule type" value="Genomic_DNA"/>
</dbReference>